<evidence type="ECO:0000256" key="4">
    <source>
        <dbReference type="ARBA" id="ARBA00022989"/>
    </source>
</evidence>
<reference evidence="14 15" key="2">
    <citation type="submission" date="2016-11" db="EMBL/GenBank/DDBJ databases">
        <authorList>
            <person name="Varghese N."/>
            <person name="Submissions S."/>
        </authorList>
    </citation>
    <scope>NUCLEOTIDE SEQUENCE [LARGE SCALE GENOMIC DNA]</scope>
    <source>
        <strain evidence="14 15">DSM 6368</strain>
    </source>
</reference>
<feature type="transmembrane region" description="Helical" evidence="11">
    <location>
        <begin position="161"/>
        <end position="186"/>
    </location>
</feature>
<evidence type="ECO:0000313" key="13">
    <source>
        <dbReference type="EMBL" id="OXB02474.1"/>
    </source>
</evidence>
<keyword evidence="10" id="KW-0129">CBS domain</keyword>
<dbReference type="CDD" id="cd00400">
    <property type="entry name" value="Voltage_gated_ClC"/>
    <property type="match status" value="1"/>
</dbReference>
<keyword evidence="3 11" id="KW-0812">Transmembrane</keyword>
<keyword evidence="5" id="KW-0406">Ion transport</keyword>
<dbReference type="PANTHER" id="PTHR43427:SF6">
    <property type="entry name" value="CHLORIDE CHANNEL PROTEIN CLC-E"/>
    <property type="match status" value="1"/>
</dbReference>
<dbReference type="GO" id="GO:0005254">
    <property type="term" value="F:chloride channel activity"/>
    <property type="evidence" value="ECO:0007669"/>
    <property type="project" value="UniProtKB-KW"/>
</dbReference>
<feature type="transmembrane region" description="Helical" evidence="11">
    <location>
        <begin position="414"/>
        <end position="431"/>
    </location>
</feature>
<dbReference type="Proteomes" id="UP000184216">
    <property type="component" value="Unassembled WGS sequence"/>
</dbReference>
<dbReference type="PANTHER" id="PTHR43427">
    <property type="entry name" value="CHLORIDE CHANNEL PROTEIN CLC-E"/>
    <property type="match status" value="1"/>
</dbReference>
<feature type="transmembrane region" description="Helical" evidence="11">
    <location>
        <begin position="237"/>
        <end position="254"/>
    </location>
</feature>
<evidence type="ECO:0000313" key="16">
    <source>
        <dbReference type="Proteomes" id="UP000198431"/>
    </source>
</evidence>
<evidence type="ECO:0000256" key="1">
    <source>
        <dbReference type="ARBA" id="ARBA00004141"/>
    </source>
</evidence>
<dbReference type="SUPFAM" id="SSF54631">
    <property type="entry name" value="CBS-domain pair"/>
    <property type="match status" value="1"/>
</dbReference>
<dbReference type="PRINTS" id="PR00762">
    <property type="entry name" value="CLCHANNEL"/>
</dbReference>
<evidence type="ECO:0000256" key="3">
    <source>
        <dbReference type="ARBA" id="ARBA00022692"/>
    </source>
</evidence>
<dbReference type="EMBL" id="MUHB01000017">
    <property type="protein sequence ID" value="OXB02474.1"/>
    <property type="molecule type" value="Genomic_DNA"/>
</dbReference>
<dbReference type="GO" id="GO:0034707">
    <property type="term" value="C:chloride channel complex"/>
    <property type="evidence" value="ECO:0007669"/>
    <property type="project" value="UniProtKB-KW"/>
</dbReference>
<feature type="transmembrane region" description="Helical" evidence="11">
    <location>
        <begin position="198"/>
        <end position="216"/>
    </location>
</feature>
<dbReference type="Proteomes" id="UP000198431">
    <property type="component" value="Unassembled WGS sequence"/>
</dbReference>
<evidence type="ECO:0000256" key="6">
    <source>
        <dbReference type="ARBA" id="ARBA00023136"/>
    </source>
</evidence>
<feature type="transmembrane region" description="Helical" evidence="11">
    <location>
        <begin position="274"/>
        <end position="292"/>
    </location>
</feature>
<comment type="caution">
    <text evidence="13">The sequence shown here is derived from an EMBL/GenBank/DDBJ whole genome shotgun (WGS) entry which is preliminary data.</text>
</comment>
<dbReference type="InterPro" id="IPR046342">
    <property type="entry name" value="CBS_dom_sf"/>
</dbReference>
<keyword evidence="15" id="KW-1185">Reference proteome</keyword>
<feature type="transmembrane region" description="Helical" evidence="11">
    <location>
        <begin position="25"/>
        <end position="44"/>
    </location>
</feature>
<proteinExistence type="predicted"/>
<evidence type="ECO:0000259" key="12">
    <source>
        <dbReference type="PROSITE" id="PS51371"/>
    </source>
</evidence>
<dbReference type="PROSITE" id="PS51371">
    <property type="entry name" value="CBS"/>
    <property type="match status" value="1"/>
</dbReference>
<dbReference type="InterPro" id="IPR001807">
    <property type="entry name" value="ClC"/>
</dbReference>
<feature type="transmembrane region" description="Helical" evidence="11">
    <location>
        <begin position="324"/>
        <end position="346"/>
    </location>
</feature>
<keyword evidence="7" id="KW-0869">Chloride channel</keyword>
<dbReference type="AlphaFoldDB" id="A0AB36NXE9"/>
<evidence type="ECO:0000256" key="7">
    <source>
        <dbReference type="ARBA" id="ARBA00023173"/>
    </source>
</evidence>
<evidence type="ECO:0000256" key="2">
    <source>
        <dbReference type="ARBA" id="ARBA00022448"/>
    </source>
</evidence>
<name>A0AB36NXE9_9FLAO</name>
<dbReference type="Gene3D" id="3.10.580.10">
    <property type="entry name" value="CBS-domain"/>
    <property type="match status" value="1"/>
</dbReference>
<dbReference type="InterPro" id="IPR050368">
    <property type="entry name" value="ClC-type_chloride_channel"/>
</dbReference>
<evidence type="ECO:0000256" key="5">
    <source>
        <dbReference type="ARBA" id="ARBA00023065"/>
    </source>
</evidence>
<evidence type="ECO:0000313" key="15">
    <source>
        <dbReference type="Proteomes" id="UP000184216"/>
    </source>
</evidence>
<dbReference type="InterPro" id="IPR000644">
    <property type="entry name" value="CBS_dom"/>
</dbReference>
<accession>A0AB36NXE9</accession>
<evidence type="ECO:0000256" key="10">
    <source>
        <dbReference type="PROSITE-ProRule" id="PRU00703"/>
    </source>
</evidence>
<organism evidence="13 16">
    <name type="scientific">Flavobacterium pectinovorum</name>
    <dbReference type="NCBI Taxonomy" id="29533"/>
    <lineage>
        <taxon>Bacteria</taxon>
        <taxon>Pseudomonadati</taxon>
        <taxon>Bacteroidota</taxon>
        <taxon>Flavobacteriia</taxon>
        <taxon>Flavobacteriales</taxon>
        <taxon>Flavobacteriaceae</taxon>
        <taxon>Flavobacterium</taxon>
    </lineage>
</organism>
<feature type="transmembrane region" description="Helical" evidence="11">
    <location>
        <begin position="385"/>
        <end position="408"/>
    </location>
</feature>
<dbReference type="EMBL" id="FRBX01000003">
    <property type="protein sequence ID" value="SHM32837.1"/>
    <property type="molecule type" value="Genomic_DNA"/>
</dbReference>
<protein>
    <submittedName>
        <fullName evidence="13 14">Chloride channel protein</fullName>
    </submittedName>
</protein>
<evidence type="ECO:0000256" key="8">
    <source>
        <dbReference type="ARBA" id="ARBA00023214"/>
    </source>
</evidence>
<dbReference type="Pfam" id="PF00654">
    <property type="entry name" value="Voltage_CLC"/>
    <property type="match status" value="1"/>
</dbReference>
<keyword evidence="9" id="KW-0407">Ion channel</keyword>
<dbReference type="Pfam" id="PF00571">
    <property type="entry name" value="CBS"/>
    <property type="match status" value="2"/>
</dbReference>
<keyword evidence="4 11" id="KW-1133">Transmembrane helix</keyword>
<dbReference type="RefSeq" id="WP_073395050.1">
    <property type="nucleotide sequence ID" value="NZ_FRBX01000003.1"/>
</dbReference>
<comment type="subcellular location">
    <subcellularLocation>
        <location evidence="1">Membrane</location>
        <topology evidence="1">Multi-pass membrane protein</topology>
    </subcellularLocation>
</comment>
<dbReference type="Gene3D" id="1.10.3080.10">
    <property type="entry name" value="Clc chloride channel"/>
    <property type="match status" value="1"/>
</dbReference>
<gene>
    <name evidence="13" type="ORF">B0A72_17675</name>
    <name evidence="14" type="ORF">SAMN05444387_2214</name>
</gene>
<dbReference type="InterPro" id="IPR014743">
    <property type="entry name" value="Cl-channel_core"/>
</dbReference>
<evidence type="ECO:0000313" key="14">
    <source>
        <dbReference type="EMBL" id="SHM32837.1"/>
    </source>
</evidence>
<feature type="transmembrane region" description="Helical" evidence="11">
    <location>
        <begin position="358"/>
        <end position="378"/>
    </location>
</feature>
<feature type="domain" description="CBS" evidence="12">
    <location>
        <begin position="469"/>
        <end position="526"/>
    </location>
</feature>
<keyword evidence="6 11" id="KW-0472">Membrane</keyword>
<evidence type="ECO:0000256" key="11">
    <source>
        <dbReference type="SAM" id="Phobius"/>
    </source>
</evidence>
<feature type="transmembrane region" description="Helical" evidence="11">
    <location>
        <begin position="64"/>
        <end position="83"/>
    </location>
</feature>
<reference evidence="13 16" key="1">
    <citation type="submission" date="2016-11" db="EMBL/GenBank/DDBJ databases">
        <title>Whole genomes of Flavobacteriaceae.</title>
        <authorList>
            <person name="Stine C."/>
            <person name="Li C."/>
            <person name="Tadesse D."/>
        </authorList>
    </citation>
    <scope>NUCLEOTIDE SEQUENCE [LARGE SCALE GENOMIC DNA]</scope>
    <source>
        <strain evidence="13 16">ATCC 19366</strain>
    </source>
</reference>
<dbReference type="SUPFAM" id="SSF81340">
    <property type="entry name" value="Clc chloride channel"/>
    <property type="match status" value="1"/>
</dbReference>
<keyword evidence="8" id="KW-0868">Chloride</keyword>
<sequence>MLRKLFRRLESIIALAQSILTPKQFIFLSSVLVGISCSLAVIVLKTFAHSVFSFATYINGILKLNFINGILPIIGILLTVFVVKKVLNGTIQKGTSQILYAVAKKASIIPKKQMYAQIITSSLTVGLGGSAGLESPIVITGAAFGSNYAQGYKLSYKDRTLLIGCGVAAGISAAFNAPIAGVLFAIEVLLVDVSISAFTPIMISAATGALVSAILLDESILLSFKKQETFNYHNIPFYVLLGVLTGFVAVYYARNFQRVEHYFSNLKMGPYRKALIGSSLLALLIFIFPTLFGEGYESIKTLSESDPGQLLDNTLFADFRNNQWVLLLFVGCTMMVKVFASGLTLGSGGNGGNFAPSLFMGSYLGYFFSKFITLIGLSKLPISNFTMVGMAGILSGLFHAPLTAIFLIAEITGGYGLMIPLMIVSSISFAISKRFEKYSLDVKNLAKKGHAFTSNKDSNILSTLDIDTIIQCDYLTVSPDEHLTKLVDLISHSNQVVFAVVTKENELVGVVHFNDIREIIFNPYRVKYTLIKDVMKIPPAVISSFDSMEVVMTKFERSKSAFIPVLRDGKYFGFISKSIALEAYRTKLRSMTIE</sequence>
<evidence type="ECO:0000256" key="9">
    <source>
        <dbReference type="ARBA" id="ARBA00023303"/>
    </source>
</evidence>
<keyword evidence="2" id="KW-0813">Transport</keyword>